<dbReference type="PROSITE" id="PS51257">
    <property type="entry name" value="PROKAR_LIPOPROTEIN"/>
    <property type="match status" value="1"/>
</dbReference>
<evidence type="ECO:0000313" key="2">
    <source>
        <dbReference type="EMBL" id="QEG42228.1"/>
    </source>
</evidence>
<dbReference type="EMBL" id="CP042914">
    <property type="protein sequence ID" value="QEG42228.1"/>
    <property type="molecule type" value="Genomic_DNA"/>
</dbReference>
<reference evidence="2 3" key="1">
    <citation type="submission" date="2019-08" db="EMBL/GenBank/DDBJ databases">
        <title>Deep-cultivation of Planctomycetes and their phenomic and genomic characterization uncovers novel biology.</title>
        <authorList>
            <person name="Wiegand S."/>
            <person name="Jogler M."/>
            <person name="Boedeker C."/>
            <person name="Pinto D."/>
            <person name="Vollmers J."/>
            <person name="Rivas-Marin E."/>
            <person name="Kohn T."/>
            <person name="Peeters S.H."/>
            <person name="Heuer A."/>
            <person name="Rast P."/>
            <person name="Oberbeckmann S."/>
            <person name="Bunk B."/>
            <person name="Jeske O."/>
            <person name="Meyerdierks A."/>
            <person name="Storesund J.E."/>
            <person name="Kallscheuer N."/>
            <person name="Luecker S."/>
            <person name="Lage O.M."/>
            <person name="Pohl T."/>
            <person name="Merkel B.J."/>
            <person name="Hornburger P."/>
            <person name="Mueller R.-W."/>
            <person name="Bruemmer F."/>
            <person name="Labrenz M."/>
            <person name="Spormann A.M."/>
            <person name="Op den Camp H."/>
            <person name="Overmann J."/>
            <person name="Amann R."/>
            <person name="Jetten M.S.M."/>
            <person name="Mascher T."/>
            <person name="Medema M.H."/>
            <person name="Devos D.P."/>
            <person name="Kaster A.-K."/>
            <person name="Ovreas L."/>
            <person name="Rohde M."/>
            <person name="Galperin M.Y."/>
            <person name="Jogler C."/>
        </authorList>
    </citation>
    <scope>NUCLEOTIDE SEQUENCE [LARGE SCALE GENOMIC DNA]</scope>
    <source>
        <strain evidence="2 3">UC8</strain>
    </source>
</reference>
<proteinExistence type="predicted"/>
<evidence type="ECO:0008006" key="4">
    <source>
        <dbReference type="Google" id="ProtNLM"/>
    </source>
</evidence>
<protein>
    <recommendedName>
        <fullName evidence="4">OstA-like protein</fullName>
    </recommendedName>
</protein>
<accession>A0A5B9QT92</accession>
<evidence type="ECO:0000313" key="3">
    <source>
        <dbReference type="Proteomes" id="UP000325286"/>
    </source>
</evidence>
<evidence type="ECO:0000256" key="1">
    <source>
        <dbReference type="SAM" id="MobiDB-lite"/>
    </source>
</evidence>
<gene>
    <name evidence="2" type="ORF">UC8_42620</name>
</gene>
<sequence length="1025" mass="110489">MAAKLLNFATALAVLSACALVYHLTVVRWLEPPEVELAEITHVRQTAGPTRVEEMFAEGSWQRTARKRLTIKDQGYVLFSERKQITPSQWRVWPVTVVMQRDGKPSVILDAPEGADVTFAEALDVLGSEAPPIKGGQLVGKVTIRSIAPQPGQTLELRDQLEIQAQDVGIDNRRIWTNEAISLRWGGSVLAGRNLTIRLAGGGTIPTSGGQSPLAILDSMELVYLDRLEFPVPARGRMHPRGGAALPDENTLPAGQKVPDGRASIQCKGRVTFDFATDRLQLRDSVRLEHQPHLGPADTIECDWVCLEFNNPLARDLPRETADDWLRSIEAKGQPVVIKLPTVAGEAVAESIRYDAEAGALYVKGSAGVRLAYQGVNLQTSDFVYQFPAEDPTRIGTLECAGSGFLDFQNSDELAIKTLRWSNGVRLQPLAEAGLHEVWIDGKVTTTLSDGGKILADALRFTFRQLPQSAEASPATAQAAREPKRASPFRPEQASATGNVVFDTALMYAETELLQLFFQVQSEPPPPPEPSLALNPASGPTKRFWVRQPDARDDTVAPVARPRPTLSADSVSANIALFGREVVGSDLSVVGDVRLKHRMVTPQAVLPVTAAGEKLRIISKNGHDMIQIDGGPQPAKFEMGDGFFIGPLIRVSTSDNYVWIDRSGHLQMPSAVLPAGQGRNPAAIQWLSPPSCKWAGEMFFDGRTVKLSGGVHLAADLKAGQDQTPWKLAATGEHMQIALDEPVRIQDPDAMRAAAVQKISLVGSDTQGVFVTADQTDAAGRLQARHVLSAPTLDILPQVGRLEGPGPGWYRQWAVAQPDGPFAGFVPAGGLMGTHLVFADSLQGDLNNKELKFQRGVRIGVRPVASWNEVFDAANMDSLAEGQATIDCQTLRFAQAPLPPQAARPTPAYGGPAYGASLASPTSALDAGAWEIEAAGGVAFRVRNERGLFETTGNRASYAAAKDLFIIEGDGRQPARIQQTQPDGTKGPGLAFGIITVRPKTMEIDGQLHSGSSGMLPASMRKRRP</sequence>
<dbReference type="OrthoDB" id="219504at2"/>
<dbReference type="AlphaFoldDB" id="A0A5B9QT92"/>
<dbReference type="Proteomes" id="UP000325286">
    <property type="component" value="Chromosome"/>
</dbReference>
<dbReference type="KEGG" id="rul:UC8_42620"/>
<feature type="compositionally biased region" description="Low complexity" evidence="1">
    <location>
        <begin position="470"/>
        <end position="480"/>
    </location>
</feature>
<feature type="region of interest" description="Disordered" evidence="1">
    <location>
        <begin position="470"/>
        <end position="493"/>
    </location>
</feature>
<feature type="region of interest" description="Disordered" evidence="1">
    <location>
        <begin position="242"/>
        <end position="261"/>
    </location>
</feature>
<organism evidence="2 3">
    <name type="scientific">Roseimaritima ulvae</name>
    <dbReference type="NCBI Taxonomy" id="980254"/>
    <lineage>
        <taxon>Bacteria</taxon>
        <taxon>Pseudomonadati</taxon>
        <taxon>Planctomycetota</taxon>
        <taxon>Planctomycetia</taxon>
        <taxon>Pirellulales</taxon>
        <taxon>Pirellulaceae</taxon>
        <taxon>Roseimaritima</taxon>
    </lineage>
</organism>
<keyword evidence="3" id="KW-1185">Reference proteome</keyword>
<dbReference type="RefSeq" id="WP_068131428.1">
    <property type="nucleotide sequence ID" value="NZ_CP042914.1"/>
</dbReference>
<feature type="region of interest" description="Disordered" evidence="1">
    <location>
        <begin position="1005"/>
        <end position="1025"/>
    </location>
</feature>
<name>A0A5B9QT92_9BACT</name>